<proteinExistence type="predicted"/>
<dbReference type="Gramene" id="PHT66735">
    <property type="protein sequence ID" value="PHT66735"/>
    <property type="gene ID" value="T459_31160"/>
</dbReference>
<reference evidence="1 2" key="1">
    <citation type="journal article" date="2014" name="Nat. Genet.">
        <title>Genome sequence of the hot pepper provides insights into the evolution of pungency in Capsicum species.</title>
        <authorList>
            <person name="Kim S."/>
            <person name="Park M."/>
            <person name="Yeom S.I."/>
            <person name="Kim Y.M."/>
            <person name="Lee J.M."/>
            <person name="Lee H.A."/>
            <person name="Seo E."/>
            <person name="Choi J."/>
            <person name="Cheong K."/>
            <person name="Kim K.T."/>
            <person name="Jung K."/>
            <person name="Lee G.W."/>
            <person name="Oh S.K."/>
            <person name="Bae C."/>
            <person name="Kim S.B."/>
            <person name="Lee H.Y."/>
            <person name="Kim S.Y."/>
            <person name="Kim M.S."/>
            <person name="Kang B.C."/>
            <person name="Jo Y.D."/>
            <person name="Yang H.B."/>
            <person name="Jeong H.J."/>
            <person name="Kang W.H."/>
            <person name="Kwon J.K."/>
            <person name="Shin C."/>
            <person name="Lim J.Y."/>
            <person name="Park J.H."/>
            <person name="Huh J.H."/>
            <person name="Kim J.S."/>
            <person name="Kim B.D."/>
            <person name="Cohen O."/>
            <person name="Paran I."/>
            <person name="Suh M.C."/>
            <person name="Lee S.B."/>
            <person name="Kim Y.K."/>
            <person name="Shin Y."/>
            <person name="Noh S.J."/>
            <person name="Park J."/>
            <person name="Seo Y.S."/>
            <person name="Kwon S.Y."/>
            <person name="Kim H.A."/>
            <person name="Park J.M."/>
            <person name="Kim H.J."/>
            <person name="Choi S.B."/>
            <person name="Bosland P.W."/>
            <person name="Reeves G."/>
            <person name="Jo S.H."/>
            <person name="Lee B.W."/>
            <person name="Cho H.T."/>
            <person name="Choi H.S."/>
            <person name="Lee M.S."/>
            <person name="Yu Y."/>
            <person name="Do Choi Y."/>
            <person name="Park B.S."/>
            <person name="van Deynze A."/>
            <person name="Ashrafi H."/>
            <person name="Hill T."/>
            <person name="Kim W.T."/>
            <person name="Pai H.S."/>
            <person name="Ahn H.K."/>
            <person name="Yeam I."/>
            <person name="Giovannoni J.J."/>
            <person name="Rose J.K."/>
            <person name="Sorensen I."/>
            <person name="Lee S.J."/>
            <person name="Kim R.W."/>
            <person name="Choi I.Y."/>
            <person name="Choi B.S."/>
            <person name="Lim J.S."/>
            <person name="Lee Y.H."/>
            <person name="Choi D."/>
        </authorList>
    </citation>
    <scope>NUCLEOTIDE SEQUENCE [LARGE SCALE GENOMIC DNA]</scope>
    <source>
        <strain evidence="2">cv. CM334</strain>
    </source>
</reference>
<accession>A0A1U8EPC2</accession>
<organism evidence="1 2">
    <name type="scientific">Capsicum annuum</name>
    <name type="common">Capsicum pepper</name>
    <dbReference type="NCBI Taxonomy" id="4072"/>
    <lineage>
        <taxon>Eukaryota</taxon>
        <taxon>Viridiplantae</taxon>
        <taxon>Streptophyta</taxon>
        <taxon>Embryophyta</taxon>
        <taxon>Tracheophyta</taxon>
        <taxon>Spermatophyta</taxon>
        <taxon>Magnoliopsida</taxon>
        <taxon>eudicotyledons</taxon>
        <taxon>Gunneridae</taxon>
        <taxon>Pentapetalae</taxon>
        <taxon>asterids</taxon>
        <taxon>lamiids</taxon>
        <taxon>Solanales</taxon>
        <taxon>Solanaceae</taxon>
        <taxon>Solanoideae</taxon>
        <taxon>Capsiceae</taxon>
        <taxon>Capsicum</taxon>
    </lineage>
</organism>
<dbReference type="Proteomes" id="UP000222542">
    <property type="component" value="Unassembled WGS sequence"/>
</dbReference>
<evidence type="ECO:0008006" key="3">
    <source>
        <dbReference type="Google" id="ProtNLM"/>
    </source>
</evidence>
<sequence>MKKELAFQEAASTELKTMEHLIKLVDKESVVQVDCHEITDFSVAKLNKANAVVGRTGHARFRCGPIQKERALASMSLSVVAPVVASVQTRLTLGFRVPSVNVVAGGAGDMKWKDDFGSMKNGIRSSSFLSFITG</sequence>
<comment type="caution">
    <text evidence="1">The sequence shown here is derived from an EMBL/GenBank/DDBJ whole genome shotgun (WGS) entry which is preliminary data.</text>
</comment>
<dbReference type="AlphaFoldDB" id="A0A1U8EPC2"/>
<name>A0A1U8EPC2_CAPAN</name>
<dbReference type="EMBL" id="AYRZ02000012">
    <property type="protein sequence ID" value="PHT66735.1"/>
    <property type="molecule type" value="Genomic_DNA"/>
</dbReference>
<evidence type="ECO:0000313" key="1">
    <source>
        <dbReference type="EMBL" id="PHT66735.1"/>
    </source>
</evidence>
<reference evidence="1 2" key="2">
    <citation type="journal article" date="2017" name="Genome Biol.">
        <title>New reference genome sequences of hot pepper reveal the massive evolution of plant disease-resistance genes by retroduplication.</title>
        <authorList>
            <person name="Kim S."/>
            <person name="Park J."/>
            <person name="Yeom S.I."/>
            <person name="Kim Y.M."/>
            <person name="Seo E."/>
            <person name="Kim K.T."/>
            <person name="Kim M.S."/>
            <person name="Lee J.M."/>
            <person name="Cheong K."/>
            <person name="Shin H.S."/>
            <person name="Kim S.B."/>
            <person name="Han K."/>
            <person name="Lee J."/>
            <person name="Park M."/>
            <person name="Lee H.A."/>
            <person name="Lee H.Y."/>
            <person name="Lee Y."/>
            <person name="Oh S."/>
            <person name="Lee J.H."/>
            <person name="Choi E."/>
            <person name="Choi E."/>
            <person name="Lee S.E."/>
            <person name="Jeon J."/>
            <person name="Kim H."/>
            <person name="Choi G."/>
            <person name="Song H."/>
            <person name="Lee J."/>
            <person name="Lee S.C."/>
            <person name="Kwon J.K."/>
            <person name="Lee H.Y."/>
            <person name="Koo N."/>
            <person name="Hong Y."/>
            <person name="Kim R.W."/>
            <person name="Kang W.H."/>
            <person name="Huh J.H."/>
            <person name="Kang B.C."/>
            <person name="Yang T.J."/>
            <person name="Lee Y.H."/>
            <person name="Bennetzen J.L."/>
            <person name="Choi D."/>
        </authorList>
    </citation>
    <scope>NUCLEOTIDE SEQUENCE [LARGE SCALE GENOMIC DNA]</scope>
    <source>
        <strain evidence="2">cv. CM334</strain>
    </source>
</reference>
<protein>
    <recommendedName>
        <fullName evidence="3">WRKY transcription factor 17</fullName>
    </recommendedName>
</protein>
<evidence type="ECO:0000313" key="2">
    <source>
        <dbReference type="Proteomes" id="UP000222542"/>
    </source>
</evidence>
<dbReference type="STRING" id="4072.A0A1U8EPC2"/>
<keyword evidence="2" id="KW-1185">Reference proteome</keyword>
<gene>
    <name evidence="1" type="ORF">T459_31160</name>
</gene>
<dbReference type="SMR" id="A0A1U8EPC2"/>